<reference evidence="2" key="2">
    <citation type="journal article" date="2014" name="PLoS Negl. Trop. Dis.">
        <title>Isolation and Characterization of Two Novel Plasmids from Pathogenic Leptospira interrogans Serogroup Canicola Serovar Canicola Strain Gui44.</title>
        <authorList>
            <person name="Zhu W.N."/>
            <person name="Huang L.L."/>
            <person name="Zeng L.B."/>
            <person name="Zhuang X.R."/>
            <person name="Chen C.Y."/>
            <person name="Wang Y.Z."/>
            <person name="Qin J.H."/>
            <person name="Zhu Y.Z."/>
            <person name="Guo X.K."/>
        </authorList>
    </citation>
    <scope>NUCLEOTIDE SEQUENCE</scope>
    <source>
        <strain evidence="2">Gui44</strain>
        <plasmid evidence="2">pGui1</plasmid>
    </source>
</reference>
<dbReference type="Gene3D" id="3.30.420.10">
    <property type="entry name" value="Ribonuclease H-like superfamily/Ribonuclease H"/>
    <property type="match status" value="1"/>
</dbReference>
<accession>A0A067YBV1</accession>
<dbReference type="InterPro" id="IPR050900">
    <property type="entry name" value="Transposase_IS3/IS150/IS904"/>
</dbReference>
<proteinExistence type="predicted"/>
<sequence>MFFSYNDLDFQVSKCFKFHPNEQNRIWVSDVTFIRTSFGWSYLCVILDLYSRKTVFPRFSNFPRSIGKIRLFHFLKETFKTVILTTLKPLLLEKVRKFRSN</sequence>
<dbReference type="Pfam" id="PF00665">
    <property type="entry name" value="rve"/>
    <property type="match status" value="1"/>
</dbReference>
<dbReference type="PANTHER" id="PTHR46889">
    <property type="entry name" value="TRANSPOSASE INSF FOR INSERTION SEQUENCE IS3B-RELATED"/>
    <property type="match status" value="1"/>
</dbReference>
<dbReference type="SUPFAM" id="SSF53098">
    <property type="entry name" value="Ribonuclease H-like"/>
    <property type="match status" value="1"/>
</dbReference>
<dbReference type="GO" id="GO:0003676">
    <property type="term" value="F:nucleic acid binding"/>
    <property type="evidence" value="ECO:0007669"/>
    <property type="project" value="InterPro"/>
</dbReference>
<dbReference type="GO" id="GO:0015074">
    <property type="term" value="P:DNA integration"/>
    <property type="evidence" value="ECO:0007669"/>
    <property type="project" value="InterPro"/>
</dbReference>
<dbReference type="AlphaFoldDB" id="A0A067YBV1"/>
<organism evidence="2">
    <name type="scientific">Leptospira interrogans serovar Canicola</name>
    <dbReference type="NCBI Taxonomy" id="211880"/>
    <lineage>
        <taxon>Bacteria</taxon>
        <taxon>Pseudomonadati</taxon>
        <taxon>Spirochaetota</taxon>
        <taxon>Spirochaetia</taxon>
        <taxon>Leptospirales</taxon>
        <taxon>Leptospiraceae</taxon>
        <taxon>Leptospira</taxon>
    </lineage>
</organism>
<evidence type="ECO:0000259" key="1">
    <source>
        <dbReference type="Pfam" id="PF00665"/>
    </source>
</evidence>
<name>A0A067YBV1_LEPIR</name>
<protein>
    <submittedName>
        <fullName evidence="2">Rve domain protein</fullName>
    </submittedName>
</protein>
<dbReference type="EMBL" id="KF648557">
    <property type="protein sequence ID" value="AGZ84939.1"/>
    <property type="molecule type" value="Genomic_DNA"/>
</dbReference>
<dbReference type="PANTHER" id="PTHR46889:SF4">
    <property type="entry name" value="TRANSPOSASE INSO FOR INSERTION SEQUENCE ELEMENT IS911B-RELATED"/>
    <property type="match status" value="1"/>
</dbReference>
<feature type="domain" description="Integrase catalytic" evidence="1">
    <location>
        <begin position="21"/>
        <end position="55"/>
    </location>
</feature>
<dbReference type="InterPro" id="IPR012337">
    <property type="entry name" value="RNaseH-like_sf"/>
</dbReference>
<evidence type="ECO:0000313" key="2">
    <source>
        <dbReference type="EMBL" id="AGZ84939.1"/>
    </source>
</evidence>
<dbReference type="InterPro" id="IPR001584">
    <property type="entry name" value="Integrase_cat-core"/>
</dbReference>
<dbReference type="InterPro" id="IPR036397">
    <property type="entry name" value="RNaseH_sf"/>
</dbReference>
<reference evidence="2" key="1">
    <citation type="submission" date="2013-09" db="EMBL/GenBank/DDBJ databases">
        <authorList>
            <person name="Huang L."/>
            <person name="Zeng L."/>
            <person name="Zhu Y."/>
            <person name="Guo X."/>
        </authorList>
    </citation>
    <scope>NUCLEOTIDE SEQUENCE</scope>
    <source>
        <strain evidence="2">Gui44</strain>
        <plasmid evidence="2">pGui1</plasmid>
    </source>
</reference>
<keyword evidence="2" id="KW-0614">Plasmid</keyword>
<geneLocation type="plasmid" evidence="2">
    <name>pGui1</name>
</geneLocation>